<protein>
    <recommendedName>
        <fullName evidence="3">RNA-binding protein</fullName>
    </recommendedName>
</protein>
<evidence type="ECO:0000313" key="2">
    <source>
        <dbReference type="Proteomes" id="UP000191901"/>
    </source>
</evidence>
<dbReference type="AlphaFoldDB" id="A0A1Z3HK27"/>
<dbReference type="OrthoDB" id="9792160at2"/>
<organism evidence="1 2">
    <name type="scientific">Halomicronema hongdechloris C2206</name>
    <dbReference type="NCBI Taxonomy" id="1641165"/>
    <lineage>
        <taxon>Bacteria</taxon>
        <taxon>Bacillati</taxon>
        <taxon>Cyanobacteriota</taxon>
        <taxon>Cyanophyceae</taxon>
        <taxon>Nodosilineales</taxon>
        <taxon>Nodosilineaceae</taxon>
        <taxon>Halomicronema</taxon>
    </lineage>
</organism>
<dbReference type="PANTHER" id="PTHR34547:SF1">
    <property type="entry name" value="YACP-LIKE NYN DOMAIN PROTEIN"/>
    <property type="match status" value="1"/>
</dbReference>
<reference evidence="1 2" key="1">
    <citation type="journal article" date="2016" name="Biochim. Biophys. Acta">
        <title>Characterization of red-shifted phycobilisomes isolated from the chlorophyll f-containing cyanobacterium Halomicronema hongdechloris.</title>
        <authorList>
            <person name="Li Y."/>
            <person name="Lin Y."/>
            <person name="Garvey C.J."/>
            <person name="Birch D."/>
            <person name="Corkery R.W."/>
            <person name="Loughlin P.C."/>
            <person name="Scheer H."/>
            <person name="Willows R.D."/>
            <person name="Chen M."/>
        </authorList>
    </citation>
    <scope>NUCLEOTIDE SEQUENCE [LARGE SCALE GENOMIC DNA]</scope>
    <source>
        <strain evidence="1 2">C2206</strain>
    </source>
</reference>
<dbReference type="Pfam" id="PF05991">
    <property type="entry name" value="NYN_YacP"/>
    <property type="match status" value="1"/>
</dbReference>
<name>A0A1Z3HK27_9CYAN</name>
<proteinExistence type="predicted"/>
<dbReference type="InterPro" id="IPR010298">
    <property type="entry name" value="YacP-like"/>
</dbReference>
<dbReference type="CDD" id="cd10912">
    <property type="entry name" value="PIN_YacP-like"/>
    <property type="match status" value="1"/>
</dbReference>
<evidence type="ECO:0008006" key="3">
    <source>
        <dbReference type="Google" id="ProtNLM"/>
    </source>
</evidence>
<sequence length="182" mass="20417">MAPSSFSAQVLIDGYNIIGAWSRLAAIRDQDGLEAARDQLIEALTNYSAFNNFGTFIIFDAYRQTAPGTRNVITQHLSVQYTDFGQTADSYIEKQCAQFYKATLSPSPRLIVATSDRAQQLTVLGYGAEWMSAQQLSAAVALSTQHIKQHQKHTRKYARGWLMNNLDPGARERLMRMRHGVE</sequence>
<keyword evidence="2" id="KW-1185">Reference proteome</keyword>
<dbReference type="Proteomes" id="UP000191901">
    <property type="component" value="Chromosome"/>
</dbReference>
<accession>A0A1Z3HK27</accession>
<gene>
    <name evidence="1" type="ORF">XM38_016010</name>
</gene>
<dbReference type="RefSeq" id="WP_080808106.1">
    <property type="nucleotide sequence ID" value="NZ_CP021983.2"/>
</dbReference>
<evidence type="ECO:0000313" key="1">
    <source>
        <dbReference type="EMBL" id="ASC70660.1"/>
    </source>
</evidence>
<dbReference type="KEGG" id="hhg:XM38_016010"/>
<dbReference type="EMBL" id="CP021983">
    <property type="protein sequence ID" value="ASC70660.1"/>
    <property type="molecule type" value="Genomic_DNA"/>
</dbReference>
<dbReference type="STRING" id="1641165.XM38_09400"/>
<dbReference type="PANTHER" id="PTHR34547">
    <property type="entry name" value="YACP-LIKE NYN DOMAIN PROTEIN"/>
    <property type="match status" value="1"/>
</dbReference>